<dbReference type="Gene3D" id="3.40.50.12780">
    <property type="entry name" value="N-terminal domain of ligase-like"/>
    <property type="match status" value="1"/>
</dbReference>
<dbReference type="Gene3D" id="1.10.1200.10">
    <property type="entry name" value="ACP-like"/>
    <property type="match status" value="1"/>
</dbReference>
<evidence type="ECO:0000259" key="4">
    <source>
        <dbReference type="PROSITE" id="PS50075"/>
    </source>
</evidence>
<dbReference type="EMBL" id="JBHSFO010000010">
    <property type="protein sequence ID" value="MFC4605340.1"/>
    <property type="molecule type" value="Genomic_DNA"/>
</dbReference>
<dbReference type="Gene3D" id="3.30.300.30">
    <property type="match status" value="1"/>
</dbReference>
<dbReference type="SUPFAM" id="SSF56801">
    <property type="entry name" value="Acetyl-CoA synthetase-like"/>
    <property type="match status" value="1"/>
</dbReference>
<dbReference type="CDD" id="cd05930">
    <property type="entry name" value="A_NRPS"/>
    <property type="match status" value="1"/>
</dbReference>
<dbReference type="Pfam" id="PF00550">
    <property type="entry name" value="PP-binding"/>
    <property type="match status" value="1"/>
</dbReference>
<dbReference type="InterPro" id="IPR045851">
    <property type="entry name" value="AMP-bd_C_sf"/>
</dbReference>
<gene>
    <name evidence="5" type="ORF">ACFO6S_16700</name>
</gene>
<dbReference type="InterPro" id="IPR020845">
    <property type="entry name" value="AMP-binding_CS"/>
</dbReference>
<evidence type="ECO:0000256" key="1">
    <source>
        <dbReference type="ARBA" id="ARBA00022450"/>
    </source>
</evidence>
<keyword evidence="2" id="KW-0597">Phosphoprotein</keyword>
<dbReference type="SUPFAM" id="SSF52777">
    <property type="entry name" value="CoA-dependent acyltransferases"/>
    <property type="match status" value="1"/>
</dbReference>
<dbReference type="PROSITE" id="PS50075">
    <property type="entry name" value="CARRIER"/>
    <property type="match status" value="1"/>
</dbReference>
<dbReference type="PANTHER" id="PTHR45527:SF1">
    <property type="entry name" value="FATTY ACID SYNTHASE"/>
    <property type="match status" value="1"/>
</dbReference>
<keyword evidence="6" id="KW-1185">Reference proteome</keyword>
<dbReference type="InterPro" id="IPR006162">
    <property type="entry name" value="Ppantetheine_attach_site"/>
</dbReference>
<proteinExistence type="predicted"/>
<sequence>MTTTVPAFQRPVSATERLYLATQPLAPPFAIQLVVTGTGDLDPDDLVAAVARASAACPGARLVRRADAWVDSGATPHVEVVNDAGIDFTDLDASAVLRRPLGSNPQATTEVVLLRGEPAAVVFRAFHGVMDAKGLGTWAADVFRVLRGEDPAGAPDTTADHDLVARIGMRGKPTTLVPTRRSPLGATGRAPHGNPFTWRHRTVPGTTTGTVARISAVLADAVGRPTRFMVPVDLRRHDPAIRSTANLALPLFLDVAPGQSWSQVNAQLLVGLVEGRELNEMDNGGLAKLPAAVTRAILGAAHRLGAHADRNLVAAIVSHAGTVDPELMSAPGFTAASVRALPVHTGLVPMSFVVLESGGNTEITVSCRAGDAVADRLDALLDRVAEALTVGDPAPAPDVAPALPVTTGDAADPASDTTDNADHRFRRHAEQTPDAVAVIGPGGRHTYRDLDRRADAIAAELHGHGAGPGSIVAVLADRTVDGVAGQLGVLRAGAAFLPLDPKHPADRLSAIVADSGARVLLAARAHRDRIAADVPVLVLEDLPEHTDHPVRERIRGDDIAFVTYTSGSTGKPKGVLVPHGGVVNFVDSATDWYLLGPQTRFAHHHTPAADMACAAFFGALLTGGAVTLVPGEISHVSLRSMLGDGVANTFLLTPSLLDVVVGLEIDVPTPRTVIIAGEQLRPGLAAKARRFFGPGARLHNSYGPTEVSIVCTSHLIDAEPDPGATSVPIGTPATNTPTYLLDAAGRPVPAGEVGELYFGGPQVAREYLGLPELTAERFVVLPGGVRAYRTGDLARVLASGVLEFVGRVDDQVKVRGNRVEPGEVQAVLDLFPGIDRSAVAGRRGPGGGNVLAAYLVADRGVDVDAVRSFLADRLPAYMIPAAIHVVDDLPLTGNGKLDLSRLPGADEAAGSRDATPVPVDDDADPDLARITAIWAKVLEIAAERLTPNSDFFALGGDSLSSLEMLSQVSKTVVGAAGEARFVAQLEGLVHHLTLARVHAAAVAARDDAVAS</sequence>
<comment type="caution">
    <text evidence="5">The sequence shown here is derived from an EMBL/GenBank/DDBJ whole genome shotgun (WGS) entry which is preliminary data.</text>
</comment>
<name>A0ABV9FTI6_9NOCA</name>
<protein>
    <submittedName>
        <fullName evidence="5">Amino acid adenylation domain-containing protein</fullName>
    </submittedName>
</protein>
<dbReference type="PANTHER" id="PTHR45527">
    <property type="entry name" value="NONRIBOSOMAL PEPTIDE SYNTHETASE"/>
    <property type="match status" value="1"/>
</dbReference>
<dbReference type="SUPFAM" id="SSF47336">
    <property type="entry name" value="ACP-like"/>
    <property type="match status" value="1"/>
</dbReference>
<organism evidence="5 6">
    <name type="scientific">Rhodococcus kronopolitis</name>
    <dbReference type="NCBI Taxonomy" id="1460226"/>
    <lineage>
        <taxon>Bacteria</taxon>
        <taxon>Bacillati</taxon>
        <taxon>Actinomycetota</taxon>
        <taxon>Actinomycetes</taxon>
        <taxon>Mycobacteriales</taxon>
        <taxon>Nocardiaceae</taxon>
        <taxon>Rhodococcus</taxon>
    </lineage>
</organism>
<dbReference type="Pfam" id="PF13193">
    <property type="entry name" value="AMP-binding_C"/>
    <property type="match status" value="1"/>
</dbReference>
<evidence type="ECO:0000313" key="5">
    <source>
        <dbReference type="EMBL" id="MFC4605340.1"/>
    </source>
</evidence>
<dbReference type="InterPro" id="IPR025110">
    <property type="entry name" value="AMP-bd_C"/>
</dbReference>
<keyword evidence="1" id="KW-0596">Phosphopantetheine</keyword>
<dbReference type="InterPro" id="IPR009081">
    <property type="entry name" value="PP-bd_ACP"/>
</dbReference>
<feature type="region of interest" description="Disordered" evidence="3">
    <location>
        <begin position="902"/>
        <end position="921"/>
    </location>
</feature>
<dbReference type="PROSITE" id="PS00455">
    <property type="entry name" value="AMP_BINDING"/>
    <property type="match status" value="1"/>
</dbReference>
<reference evidence="6" key="1">
    <citation type="journal article" date="2019" name="Int. J. Syst. Evol. Microbiol.">
        <title>The Global Catalogue of Microorganisms (GCM) 10K type strain sequencing project: providing services to taxonomists for standard genome sequencing and annotation.</title>
        <authorList>
            <consortium name="The Broad Institute Genomics Platform"/>
            <consortium name="The Broad Institute Genome Sequencing Center for Infectious Disease"/>
            <person name="Wu L."/>
            <person name="Ma J."/>
        </authorList>
    </citation>
    <scope>NUCLEOTIDE SEQUENCE [LARGE SCALE GENOMIC DNA]</scope>
    <source>
        <strain evidence="6">CCUG 54520</strain>
    </source>
</reference>
<evidence type="ECO:0000256" key="3">
    <source>
        <dbReference type="SAM" id="MobiDB-lite"/>
    </source>
</evidence>
<evidence type="ECO:0000256" key="2">
    <source>
        <dbReference type="ARBA" id="ARBA00022553"/>
    </source>
</evidence>
<dbReference type="RefSeq" id="WP_378418863.1">
    <property type="nucleotide sequence ID" value="NZ_JBHSFO010000010.1"/>
</dbReference>
<evidence type="ECO:0000313" key="6">
    <source>
        <dbReference type="Proteomes" id="UP001595914"/>
    </source>
</evidence>
<dbReference type="PROSITE" id="PS00012">
    <property type="entry name" value="PHOSPHOPANTETHEINE"/>
    <property type="match status" value="1"/>
</dbReference>
<feature type="domain" description="Carrier" evidence="4">
    <location>
        <begin position="921"/>
        <end position="1005"/>
    </location>
</feature>
<feature type="region of interest" description="Disordered" evidence="3">
    <location>
        <begin position="174"/>
        <end position="204"/>
    </location>
</feature>
<dbReference type="InterPro" id="IPR010071">
    <property type="entry name" value="AA_adenyl_dom"/>
</dbReference>
<dbReference type="InterPro" id="IPR036736">
    <property type="entry name" value="ACP-like_sf"/>
</dbReference>
<feature type="region of interest" description="Disordered" evidence="3">
    <location>
        <begin position="391"/>
        <end position="420"/>
    </location>
</feature>
<dbReference type="Pfam" id="PF00501">
    <property type="entry name" value="AMP-binding"/>
    <property type="match status" value="1"/>
</dbReference>
<dbReference type="Proteomes" id="UP001595914">
    <property type="component" value="Unassembled WGS sequence"/>
</dbReference>
<dbReference type="InterPro" id="IPR042099">
    <property type="entry name" value="ANL_N_sf"/>
</dbReference>
<dbReference type="InterPro" id="IPR000873">
    <property type="entry name" value="AMP-dep_synth/lig_dom"/>
</dbReference>
<accession>A0ABV9FTI6</accession>
<dbReference type="NCBIfam" id="TIGR01733">
    <property type="entry name" value="AA-adenyl-dom"/>
    <property type="match status" value="1"/>
</dbReference>